<dbReference type="VEuPathDB" id="PiroplasmaDB:TOT_020000008"/>
<dbReference type="KEGG" id="tot:TOT_020000008"/>
<accession>J4D6R4</accession>
<feature type="transmembrane region" description="Helical" evidence="1">
    <location>
        <begin position="294"/>
        <end position="312"/>
    </location>
</feature>
<feature type="transmembrane region" description="Helical" evidence="1">
    <location>
        <begin position="258"/>
        <end position="274"/>
    </location>
</feature>
<keyword evidence="1" id="KW-0812">Transmembrane</keyword>
<feature type="transmembrane region" description="Helical" evidence="1">
    <location>
        <begin position="228"/>
        <end position="251"/>
    </location>
</feature>
<sequence>MKEDETYDVTATEVFTCKAIVAVVSTSLYILYFQIEIIAAQIAIGFNIAIHNTSIYLDKLVCFRSLMFLIGLTSEYIFYKTLIAFSEGDQYFIRMKINQGVEAFGMGCFGGSIYALFPQHGTAIVLFAHLSRLLTFLIQFFLDLIFPHNPLAKIRCQFLFCSILTATAVGLLFYYDSTRCPTLVNEEKDQVSGDTNNGTNGDVSLKGNQKIRQPRDFIYTFGRTFSPFFMLSVGSLLFDIPFPGILPFSFLPREKCHMITMILPIANISGPVLLCSLETTDKFRQWEPEFNSGWILAIPMVVIFIYAFLAIHTRIPSAKAIRNSRPRVLSMTFTSAFCFSFLDPLSFAGVAKVIFLSEDFIGDVGVLMAHQFFCQTIRFIYLKIAVGYNVTRIGLGYKFPKFRPNHRMSKSNAFWYIFKNTFKKASKDTINDFRMSIKDYL</sequence>
<feature type="transmembrane region" description="Helical" evidence="1">
    <location>
        <begin position="56"/>
        <end position="79"/>
    </location>
</feature>
<evidence type="ECO:0000313" key="2">
    <source>
        <dbReference type="EMBL" id="BAM39735.1"/>
    </source>
</evidence>
<dbReference type="EMBL" id="AP011947">
    <property type="protein sequence ID" value="BAM39735.1"/>
    <property type="molecule type" value="Genomic_DNA"/>
</dbReference>
<protein>
    <submittedName>
        <fullName evidence="2">Uncharacterized protein</fullName>
    </submittedName>
</protein>
<dbReference type="GeneID" id="20714197"/>
<feature type="transmembrane region" description="Helical" evidence="1">
    <location>
        <begin position="28"/>
        <end position="50"/>
    </location>
</feature>
<keyword evidence="1" id="KW-1133">Transmembrane helix</keyword>
<dbReference type="Proteomes" id="UP000003786">
    <property type="component" value="Chromosome 2"/>
</dbReference>
<evidence type="ECO:0000256" key="1">
    <source>
        <dbReference type="SAM" id="Phobius"/>
    </source>
</evidence>
<dbReference type="RefSeq" id="XP_009690036.1">
    <property type="nucleotide sequence ID" value="XM_009691741.1"/>
</dbReference>
<organism evidence="2 3">
    <name type="scientific">Theileria orientalis strain Shintoku</name>
    <dbReference type="NCBI Taxonomy" id="869250"/>
    <lineage>
        <taxon>Eukaryota</taxon>
        <taxon>Sar</taxon>
        <taxon>Alveolata</taxon>
        <taxon>Apicomplexa</taxon>
        <taxon>Aconoidasida</taxon>
        <taxon>Piroplasmida</taxon>
        <taxon>Theileriidae</taxon>
        <taxon>Theileria</taxon>
    </lineage>
</organism>
<keyword evidence="1" id="KW-0472">Membrane</keyword>
<gene>
    <name evidence="2" type="ORF">TOT_020000008</name>
</gene>
<name>J4D6R4_THEOR</name>
<proteinExistence type="predicted"/>
<reference evidence="2 3" key="1">
    <citation type="journal article" date="2012" name="MBio">
        <title>Comparative genome analysis of three eukaryotic parasites with differing abilities to transform leukocytes reveals key mediators of Theileria-induced leukocyte transformation.</title>
        <authorList>
            <person name="Hayashida K."/>
            <person name="Hara Y."/>
            <person name="Abe T."/>
            <person name="Yamasaki C."/>
            <person name="Toyoda A."/>
            <person name="Kosuge T."/>
            <person name="Suzuki Y."/>
            <person name="Sato Y."/>
            <person name="Kawashima S."/>
            <person name="Katayama T."/>
            <person name="Wakaguri H."/>
            <person name="Inoue N."/>
            <person name="Homma K."/>
            <person name="Tada-Umezaki M."/>
            <person name="Yagi Y."/>
            <person name="Fujii Y."/>
            <person name="Habara T."/>
            <person name="Kanehisa M."/>
            <person name="Watanabe H."/>
            <person name="Ito K."/>
            <person name="Gojobori T."/>
            <person name="Sugawara H."/>
            <person name="Imanishi T."/>
            <person name="Weir W."/>
            <person name="Gardner M."/>
            <person name="Pain A."/>
            <person name="Shiels B."/>
            <person name="Hattori M."/>
            <person name="Nene V."/>
            <person name="Sugimoto C."/>
        </authorList>
    </citation>
    <scope>NUCLEOTIDE SEQUENCE [LARGE SCALE GENOMIC DNA]</scope>
    <source>
        <strain evidence="2 3">Shintoku</strain>
    </source>
</reference>
<feature type="transmembrane region" description="Helical" evidence="1">
    <location>
        <begin position="100"/>
        <end position="117"/>
    </location>
</feature>
<feature type="transmembrane region" description="Helical" evidence="1">
    <location>
        <begin position="123"/>
        <end position="146"/>
    </location>
</feature>
<feature type="transmembrane region" description="Helical" evidence="1">
    <location>
        <begin position="333"/>
        <end position="356"/>
    </location>
</feature>
<dbReference type="AlphaFoldDB" id="J4D6R4"/>
<feature type="transmembrane region" description="Helical" evidence="1">
    <location>
        <begin position="158"/>
        <end position="175"/>
    </location>
</feature>
<evidence type="ECO:0000313" key="3">
    <source>
        <dbReference type="Proteomes" id="UP000003786"/>
    </source>
</evidence>
<keyword evidence="3" id="KW-1185">Reference proteome</keyword>